<dbReference type="FunFam" id="1.10.510.10:FF:000275">
    <property type="entry name" value="SRSF protein kinase 2 isoform X3"/>
    <property type="match status" value="1"/>
</dbReference>
<dbReference type="InterPro" id="IPR014790">
    <property type="entry name" value="MutL_C"/>
</dbReference>
<comment type="catalytic activity">
    <reaction evidence="8">
        <text>L-threonyl-[protein] + ATP = O-phospho-L-threonyl-[protein] + ADP + H(+)</text>
        <dbReference type="Rhea" id="RHEA:46608"/>
        <dbReference type="Rhea" id="RHEA-COMP:11060"/>
        <dbReference type="Rhea" id="RHEA-COMP:11605"/>
        <dbReference type="ChEBI" id="CHEBI:15378"/>
        <dbReference type="ChEBI" id="CHEBI:30013"/>
        <dbReference type="ChEBI" id="CHEBI:30616"/>
        <dbReference type="ChEBI" id="CHEBI:61977"/>
        <dbReference type="ChEBI" id="CHEBI:456216"/>
        <dbReference type="EC" id="2.7.11.1"/>
    </reaction>
</comment>
<dbReference type="Gene3D" id="3.30.565.10">
    <property type="entry name" value="Histidine kinase-like ATPase, C-terminal domain"/>
    <property type="match status" value="1"/>
</dbReference>
<dbReference type="FunFam" id="3.30.1370.100:FF:000007">
    <property type="entry name" value="MUTL protein homolog 3"/>
    <property type="match status" value="1"/>
</dbReference>
<dbReference type="Proteomes" id="UP000275267">
    <property type="component" value="Unassembled WGS sequence"/>
</dbReference>
<accession>A0A3L6T676</accession>
<dbReference type="FunFam" id="3.30.200.20:FF:000303">
    <property type="entry name" value="Protein kinase superfamily protein"/>
    <property type="match status" value="1"/>
</dbReference>
<dbReference type="SUPFAM" id="SSF55874">
    <property type="entry name" value="ATPase domain of HSP90 chaperone/DNA topoisomerase II/histidine kinase"/>
    <property type="match status" value="1"/>
</dbReference>
<dbReference type="OrthoDB" id="429932at2759"/>
<dbReference type="InterPro" id="IPR000719">
    <property type="entry name" value="Prot_kinase_dom"/>
</dbReference>
<evidence type="ECO:0000256" key="5">
    <source>
        <dbReference type="ARBA" id="ARBA00022741"/>
    </source>
</evidence>
<evidence type="ECO:0000256" key="3">
    <source>
        <dbReference type="ARBA" id="ARBA00022527"/>
    </source>
</evidence>
<evidence type="ECO:0000256" key="4">
    <source>
        <dbReference type="ARBA" id="ARBA00022679"/>
    </source>
</evidence>
<evidence type="ECO:0000256" key="1">
    <source>
        <dbReference type="ARBA" id="ARBA00011738"/>
    </source>
</evidence>
<feature type="binding site" evidence="10">
    <location>
        <position position="77"/>
    </location>
    <ligand>
        <name>ATP</name>
        <dbReference type="ChEBI" id="CHEBI:30616"/>
    </ligand>
</feature>
<comment type="subunit">
    <text evidence="1">Homodimer.</text>
</comment>
<sequence>MASLFGNGGYSYSSGSSDGEDEDEGTEGYRKGGYHAARPGDRFAGGRFVAQRKLGWGNFSTVWLAYDTLHSRFVALKIQKSARDYAHAALHEIELLSAVAQGDPTNSKCVVRLLDHFKHVGPNGQHVCLVTEFLGDSLLRLIRHNRNKGIGLSRVKEICRSLLVGLDYLHIDLGIIHTDLKPENVLLVSTINPAKDPVRSGFTPILDRPVGSQYGGTVISFSEKMLKMRARRAVAKISQRRVSLGGFAAEVEKVRNLDGISLKCKIVDFGNACWGDQQLAGEIQTRQYRAPEVIIGSGYSYSADMWSFACIAFELATGDLLFAPKNCEGCSEDEDHLALMMETLGKMLRKVATSGTRSKDYFDRHGDLKRIRRLKFWPLDCVLVESLMRHDASASFFVISCVLMYQTIKRLPESVHSSLRSSIVLSDLPRVVEELIYNSIDANASKIDIAINIRACYVKVEDDGCGITRDELVLLGEKYTTSKFHNVMEDGELSPRSFGLNGEALASLSDISVVEVRTKARGRPNSYCKIIKGSKCLHLGIDDKREIVGTTELCSIDHLVNTFPHIIFCSEKRELHHVKKCVLQIALIHPQISIRLLDIDSEDELLYTDFSSSPLPLISKSFGDDVSRCLHEISASDQGWVLSGHISGPADVFRTKDWQNVLLFFEQTITNYWKKNALQSPKADGVCAGSTSVPLKNDVKLNKELLRHHNVQNNEEYANFQNTQQKNAVRDTNSDMSATGAPKDSRCFSFDMEPSIQHVSFSGRITNSPWLTDNAASIDYKLRYKVMQSPERIKYRWLEDGPSQLDDDLSSVNPTGRKRQRTEGLFHECAYSGNFGIFKDVPTEGFLAHKQESELTGSEVEIQEPCFGSFNRSDKMTSDLVHNQTNVKALTSGWDGSYVEFDKTNGDCLLEATDTITDISFPEMLQFTDGFYHNDVNTSRSFCRVLRQCSINKKLGTAGGCVEGLEADTVSQMNFPDIHAAWNSDLMDRPCIGDTFHHFSRLSSLADTPCSRTRTGLTLHKKSDKSFGSWNCENIDSDVRFALDRFSNVSSIICEGTKNLDNFDNAIQPLNYFNKDCGSTDQFGSEDDLIMWKSKFDTRFSVDSDNGCHLNVPSSNMANANTLTQGLLNQHNLGLDQRSRPSKGCRSRSHSAPPFYRVKQKFSRLNELLSKLAIDGDKGICTNSLEDNASTPVAISRMSSTQPVPETNSSEFPDLSFSSLVPECVDKNCFEEARVLLQLDKKFIPVISGETILLVDQHAADERIRLEELRRKVVNIIVARNNNILLFHTHIVIMQVLSEEGHVVTYLDSEEEFSLPETGFQLFQKYAEQIRKWGWIISSGSDSSESFKKNMNILRRQTRLVTLVAVPCILGVNLTGKDLMEFIQQLDETDGSSAMPPAVLRILNFKACRGAIMFGDPLLPSECCLIIEELKATSLCFQCAHGRPTTVPIVNVASLHGELARHQMLSGRQAETWHGLAHQEPSLERAQMRLKQLRKLRRGL</sequence>
<dbReference type="STRING" id="4540.A0A3L6T676"/>
<dbReference type="Pfam" id="PF13589">
    <property type="entry name" value="HATPase_c_3"/>
    <property type="match status" value="1"/>
</dbReference>
<evidence type="ECO:0000256" key="10">
    <source>
        <dbReference type="PROSITE-ProRule" id="PRU10141"/>
    </source>
</evidence>
<evidence type="ECO:0000256" key="9">
    <source>
        <dbReference type="ARBA" id="ARBA00048679"/>
    </source>
</evidence>
<dbReference type="InterPro" id="IPR037198">
    <property type="entry name" value="MutL_C_sf"/>
</dbReference>
<dbReference type="Gene3D" id="1.10.510.10">
    <property type="entry name" value="Transferase(Phosphotransferase) domain 1"/>
    <property type="match status" value="1"/>
</dbReference>
<dbReference type="GO" id="GO:0000245">
    <property type="term" value="P:spliceosomal complex assembly"/>
    <property type="evidence" value="ECO:0007669"/>
    <property type="project" value="TreeGrafter"/>
</dbReference>
<dbReference type="InterPro" id="IPR042120">
    <property type="entry name" value="MutL_C_dimsub"/>
</dbReference>
<dbReference type="Gene3D" id="3.30.200.20">
    <property type="entry name" value="Phosphorylase Kinase, domain 1"/>
    <property type="match status" value="1"/>
</dbReference>
<dbReference type="InterPro" id="IPR051334">
    <property type="entry name" value="SRPK"/>
</dbReference>
<feature type="domain" description="Protein kinase" evidence="12">
    <location>
        <begin position="48"/>
        <end position="397"/>
    </location>
</feature>
<feature type="region of interest" description="Disordered" evidence="11">
    <location>
        <begin position="1"/>
        <end position="32"/>
    </location>
</feature>
<evidence type="ECO:0000259" key="12">
    <source>
        <dbReference type="PROSITE" id="PS50011"/>
    </source>
</evidence>
<dbReference type="GO" id="GO:0005524">
    <property type="term" value="F:ATP binding"/>
    <property type="evidence" value="ECO:0007669"/>
    <property type="project" value="UniProtKB-UniRule"/>
</dbReference>
<dbReference type="PROSITE" id="PS50011">
    <property type="entry name" value="PROTEIN_KINASE_DOM"/>
    <property type="match status" value="1"/>
</dbReference>
<evidence type="ECO:0000256" key="7">
    <source>
        <dbReference type="ARBA" id="ARBA00022840"/>
    </source>
</evidence>
<comment type="caution">
    <text evidence="13">The sequence shown here is derived from an EMBL/GenBank/DDBJ whole genome shotgun (WGS) entry which is preliminary data.</text>
</comment>
<gene>
    <name evidence="13" type="ORF">C2845_PM03G05670</name>
</gene>
<keyword evidence="6" id="KW-0418">Kinase</keyword>
<dbReference type="PANTHER" id="PTHR47634">
    <property type="entry name" value="PROTEIN KINASE DOMAIN-CONTAINING PROTEIN-RELATED"/>
    <property type="match status" value="1"/>
</dbReference>
<dbReference type="SUPFAM" id="SSF56112">
    <property type="entry name" value="Protein kinase-like (PK-like)"/>
    <property type="match status" value="1"/>
</dbReference>
<keyword evidence="5 10" id="KW-0547">Nucleotide-binding</keyword>
<dbReference type="SMART" id="SM00853">
    <property type="entry name" value="MutL_C"/>
    <property type="match status" value="1"/>
</dbReference>
<evidence type="ECO:0000256" key="6">
    <source>
        <dbReference type="ARBA" id="ARBA00022777"/>
    </source>
</evidence>
<reference evidence="14" key="1">
    <citation type="journal article" date="2019" name="Nat. Commun.">
        <title>The genome of broomcorn millet.</title>
        <authorList>
            <person name="Zou C."/>
            <person name="Miki D."/>
            <person name="Li D."/>
            <person name="Tang Q."/>
            <person name="Xiao L."/>
            <person name="Rajput S."/>
            <person name="Deng P."/>
            <person name="Jia W."/>
            <person name="Huang R."/>
            <person name="Zhang M."/>
            <person name="Sun Y."/>
            <person name="Hu J."/>
            <person name="Fu X."/>
            <person name="Schnable P.S."/>
            <person name="Li F."/>
            <person name="Zhang H."/>
            <person name="Feng B."/>
            <person name="Zhu X."/>
            <person name="Liu R."/>
            <person name="Schnable J.C."/>
            <person name="Zhu J.-K."/>
            <person name="Zhang H."/>
        </authorList>
    </citation>
    <scope>NUCLEOTIDE SEQUENCE [LARGE SCALE GENOMIC DNA]</scope>
</reference>
<dbReference type="InterPro" id="IPR011009">
    <property type="entry name" value="Kinase-like_dom_sf"/>
</dbReference>
<dbReference type="EMBL" id="PQIB02000002">
    <property type="protein sequence ID" value="RLN32947.1"/>
    <property type="molecule type" value="Genomic_DNA"/>
</dbReference>
<evidence type="ECO:0000256" key="11">
    <source>
        <dbReference type="SAM" id="MobiDB-lite"/>
    </source>
</evidence>
<dbReference type="PROSITE" id="PS00107">
    <property type="entry name" value="PROTEIN_KINASE_ATP"/>
    <property type="match status" value="1"/>
</dbReference>
<evidence type="ECO:0000313" key="14">
    <source>
        <dbReference type="Proteomes" id="UP000275267"/>
    </source>
</evidence>
<dbReference type="SMART" id="SM00220">
    <property type="entry name" value="S_TKc"/>
    <property type="match status" value="1"/>
</dbReference>
<keyword evidence="4" id="KW-0808">Transferase</keyword>
<protein>
    <recommendedName>
        <fullName evidence="2">non-specific serine/threonine protein kinase</fullName>
        <ecNumber evidence="2">2.7.11.1</ecNumber>
    </recommendedName>
</protein>
<organism evidence="13 14">
    <name type="scientific">Panicum miliaceum</name>
    <name type="common">Proso millet</name>
    <name type="synonym">Broomcorn millet</name>
    <dbReference type="NCBI Taxonomy" id="4540"/>
    <lineage>
        <taxon>Eukaryota</taxon>
        <taxon>Viridiplantae</taxon>
        <taxon>Streptophyta</taxon>
        <taxon>Embryophyta</taxon>
        <taxon>Tracheophyta</taxon>
        <taxon>Spermatophyta</taxon>
        <taxon>Magnoliopsida</taxon>
        <taxon>Liliopsida</taxon>
        <taxon>Poales</taxon>
        <taxon>Poaceae</taxon>
        <taxon>PACMAD clade</taxon>
        <taxon>Panicoideae</taxon>
        <taxon>Panicodae</taxon>
        <taxon>Paniceae</taxon>
        <taxon>Panicinae</taxon>
        <taxon>Panicum</taxon>
        <taxon>Panicum sect. Panicum</taxon>
    </lineage>
</organism>
<dbReference type="InterPro" id="IPR008271">
    <property type="entry name" value="Ser/Thr_kinase_AS"/>
</dbReference>
<comment type="catalytic activity">
    <reaction evidence="9">
        <text>L-seryl-[protein] + ATP = O-phospho-L-seryl-[protein] + ADP + H(+)</text>
        <dbReference type="Rhea" id="RHEA:17989"/>
        <dbReference type="Rhea" id="RHEA-COMP:9863"/>
        <dbReference type="Rhea" id="RHEA-COMP:11604"/>
        <dbReference type="ChEBI" id="CHEBI:15378"/>
        <dbReference type="ChEBI" id="CHEBI:29999"/>
        <dbReference type="ChEBI" id="CHEBI:30616"/>
        <dbReference type="ChEBI" id="CHEBI:83421"/>
        <dbReference type="ChEBI" id="CHEBI:456216"/>
        <dbReference type="EC" id="2.7.11.1"/>
    </reaction>
</comment>
<keyword evidence="3" id="KW-0723">Serine/threonine-protein kinase</keyword>
<dbReference type="SUPFAM" id="SSF118116">
    <property type="entry name" value="DNA mismatch repair protein MutL"/>
    <property type="match status" value="1"/>
</dbReference>
<evidence type="ECO:0000313" key="13">
    <source>
        <dbReference type="EMBL" id="RLN32947.1"/>
    </source>
</evidence>
<dbReference type="EC" id="2.7.11.1" evidence="2"/>
<dbReference type="PANTHER" id="PTHR47634:SF5">
    <property type="entry name" value="OS09G0552300 PROTEIN"/>
    <property type="match status" value="1"/>
</dbReference>
<name>A0A3L6T676_PANMI</name>
<dbReference type="InterPro" id="IPR036890">
    <property type="entry name" value="HATPase_C_sf"/>
</dbReference>
<dbReference type="InterPro" id="IPR017441">
    <property type="entry name" value="Protein_kinase_ATP_BS"/>
</dbReference>
<keyword evidence="14" id="KW-1185">Reference proteome</keyword>
<dbReference type="GO" id="GO:0006298">
    <property type="term" value="P:mismatch repair"/>
    <property type="evidence" value="ECO:0007669"/>
    <property type="project" value="InterPro"/>
</dbReference>
<evidence type="ECO:0000256" key="2">
    <source>
        <dbReference type="ARBA" id="ARBA00012513"/>
    </source>
</evidence>
<dbReference type="GO" id="GO:0004674">
    <property type="term" value="F:protein serine/threonine kinase activity"/>
    <property type="evidence" value="ECO:0007669"/>
    <property type="project" value="UniProtKB-KW"/>
</dbReference>
<dbReference type="PROSITE" id="PS00108">
    <property type="entry name" value="PROTEIN_KINASE_ST"/>
    <property type="match status" value="1"/>
</dbReference>
<dbReference type="GO" id="GO:0050684">
    <property type="term" value="P:regulation of mRNA processing"/>
    <property type="evidence" value="ECO:0007669"/>
    <property type="project" value="TreeGrafter"/>
</dbReference>
<keyword evidence="7 10" id="KW-0067">ATP-binding</keyword>
<dbReference type="Gene3D" id="3.30.1540.20">
    <property type="entry name" value="MutL, C-terminal domain, dimerisation subdomain"/>
    <property type="match status" value="2"/>
</dbReference>
<proteinExistence type="predicted"/>
<evidence type="ECO:0000256" key="8">
    <source>
        <dbReference type="ARBA" id="ARBA00047899"/>
    </source>
</evidence>
<dbReference type="Pfam" id="PF00069">
    <property type="entry name" value="Pkinase"/>
    <property type="match status" value="2"/>
</dbReference>